<sequence length="229" mass="24812">MIHNFSGAFGLYTCEKTLSGSSEEEHQKKTIEEISHDAAHEEAKHVASAVGTNEGEEVVPLIKRPKGDMDDLLKASIACSIRAASTSMRSLNAVKEYKKKMAGEAANVAEFHAAMDGLTAMAESAKAVYQQMNEILVEAEGNIAALTKRLDDAFAAQAITASALDKANEEKKALQLSSQSEVALLKAELEAIAKAWLDSEDAYVRILAERKAFEEKLINAEMAANFYNT</sequence>
<accession>A0ABD1SXE6</accession>
<evidence type="ECO:0000313" key="3">
    <source>
        <dbReference type="Proteomes" id="UP001604336"/>
    </source>
</evidence>
<name>A0ABD1SXE6_9LAMI</name>
<keyword evidence="1" id="KW-0175">Coiled coil</keyword>
<keyword evidence="3" id="KW-1185">Reference proteome</keyword>
<dbReference type="AlphaFoldDB" id="A0ABD1SXE6"/>
<evidence type="ECO:0000256" key="1">
    <source>
        <dbReference type="SAM" id="Coils"/>
    </source>
</evidence>
<feature type="coiled-coil region" evidence="1">
    <location>
        <begin position="122"/>
        <end position="156"/>
    </location>
</feature>
<dbReference type="Proteomes" id="UP001604336">
    <property type="component" value="Unassembled WGS sequence"/>
</dbReference>
<organism evidence="2 3">
    <name type="scientific">Abeliophyllum distichum</name>
    <dbReference type="NCBI Taxonomy" id="126358"/>
    <lineage>
        <taxon>Eukaryota</taxon>
        <taxon>Viridiplantae</taxon>
        <taxon>Streptophyta</taxon>
        <taxon>Embryophyta</taxon>
        <taxon>Tracheophyta</taxon>
        <taxon>Spermatophyta</taxon>
        <taxon>Magnoliopsida</taxon>
        <taxon>eudicotyledons</taxon>
        <taxon>Gunneridae</taxon>
        <taxon>Pentapetalae</taxon>
        <taxon>asterids</taxon>
        <taxon>lamiids</taxon>
        <taxon>Lamiales</taxon>
        <taxon>Oleaceae</taxon>
        <taxon>Forsythieae</taxon>
        <taxon>Abeliophyllum</taxon>
    </lineage>
</organism>
<comment type="caution">
    <text evidence="2">The sequence shown here is derived from an EMBL/GenBank/DDBJ whole genome shotgun (WGS) entry which is preliminary data.</text>
</comment>
<evidence type="ECO:0000313" key="2">
    <source>
        <dbReference type="EMBL" id="KAL2505135.1"/>
    </source>
</evidence>
<dbReference type="EMBL" id="JBFOLK010000006">
    <property type="protein sequence ID" value="KAL2505135.1"/>
    <property type="molecule type" value="Genomic_DNA"/>
</dbReference>
<gene>
    <name evidence="2" type="ORF">Adt_20756</name>
</gene>
<protein>
    <submittedName>
        <fullName evidence="2">Uncharacterized protein</fullName>
    </submittedName>
</protein>
<reference evidence="3" key="1">
    <citation type="submission" date="2024-07" db="EMBL/GenBank/DDBJ databases">
        <title>Two chromosome-level genome assemblies of Korean endemic species Abeliophyllum distichum and Forsythia ovata (Oleaceae).</title>
        <authorList>
            <person name="Jang H."/>
        </authorList>
    </citation>
    <scope>NUCLEOTIDE SEQUENCE [LARGE SCALE GENOMIC DNA]</scope>
</reference>
<proteinExistence type="predicted"/>